<evidence type="ECO:0000256" key="1">
    <source>
        <dbReference type="SAM" id="Phobius"/>
    </source>
</evidence>
<dbReference type="Proteomes" id="UP000000450">
    <property type="component" value="Chromosome"/>
</dbReference>
<organism evidence="3 4">
    <name type="scientific">Acidovorax ebreus (strain TPSY)</name>
    <name type="common">Diaphorobacter sp. (strain TPSY)</name>
    <dbReference type="NCBI Taxonomy" id="535289"/>
    <lineage>
        <taxon>Bacteria</taxon>
        <taxon>Pseudomonadati</taxon>
        <taxon>Pseudomonadota</taxon>
        <taxon>Betaproteobacteria</taxon>
        <taxon>Burkholderiales</taxon>
        <taxon>Comamonadaceae</taxon>
        <taxon>Diaphorobacter</taxon>
    </lineage>
</organism>
<protein>
    <submittedName>
        <fullName evidence="3">Uncharacterized protein</fullName>
    </submittedName>
</protein>
<keyword evidence="2" id="KW-0732">Signal</keyword>
<evidence type="ECO:0000313" key="4">
    <source>
        <dbReference type="Proteomes" id="UP000000450"/>
    </source>
</evidence>
<feature type="chain" id="PRO_5039915776" evidence="2">
    <location>
        <begin position="38"/>
        <end position="161"/>
    </location>
</feature>
<reference evidence="3 4" key="1">
    <citation type="journal article" date="2010" name="J. Bacteriol.">
        <title>Completed genome sequence of the anaerobic iron-oxidizing bacterium Acidovorax ebreus strain TPSY.</title>
        <authorList>
            <person name="Byrne-Bailey K.G."/>
            <person name="Weber K.A."/>
            <person name="Chair A.H."/>
            <person name="Bose S."/>
            <person name="Knox T."/>
            <person name="Spanbauer T.L."/>
            <person name="Chertkov O."/>
            <person name="Coates J.D."/>
        </authorList>
    </citation>
    <scope>NUCLEOTIDE SEQUENCE [LARGE SCALE GENOMIC DNA]</scope>
    <source>
        <strain evidence="3 4">TPSY</strain>
    </source>
</reference>
<name>A0A9J9QG53_ACIET</name>
<evidence type="ECO:0000256" key="2">
    <source>
        <dbReference type="SAM" id="SignalP"/>
    </source>
</evidence>
<dbReference type="EMBL" id="CP001392">
    <property type="protein sequence ID" value="ACM34580.1"/>
    <property type="molecule type" value="Genomic_DNA"/>
</dbReference>
<feature type="signal peptide" evidence="2">
    <location>
        <begin position="1"/>
        <end position="37"/>
    </location>
</feature>
<gene>
    <name evidence="3" type="ordered locus">Dtpsy_3147</name>
</gene>
<evidence type="ECO:0000313" key="3">
    <source>
        <dbReference type="EMBL" id="ACM34580.1"/>
    </source>
</evidence>
<keyword evidence="1" id="KW-0812">Transmembrane</keyword>
<accession>A0A9J9QG53</accession>
<keyword evidence="4" id="KW-1185">Reference proteome</keyword>
<feature type="transmembrane region" description="Helical" evidence="1">
    <location>
        <begin position="47"/>
        <end position="74"/>
    </location>
</feature>
<keyword evidence="1" id="KW-0472">Membrane</keyword>
<keyword evidence="1" id="KW-1133">Transmembrane helix</keyword>
<dbReference type="AlphaFoldDB" id="A0A9J9QG53"/>
<dbReference type="KEGG" id="dia:Dtpsy_3147"/>
<sequence length="161" mass="15496">MMPAAQETHMPTLFRKTFAPALLALGLLCGAALPARAHSEASAALSLMPVASVVVAAGGASAAAGAVVALPAALSVGGAVLTVKAVQASATGTVYLLERASDGAQASVEVSGRAAGAASGAVGTVLTCTVIGTGVILSAAGEVLAFVPNALGRALLHNERL</sequence>
<proteinExistence type="predicted"/>